<name>A0A2X0N606_9BASI</name>
<protein>
    <submittedName>
        <fullName evidence="1">BQ5605_C021g09252 protein</fullName>
    </submittedName>
</protein>
<dbReference type="AlphaFoldDB" id="A0A2X0N606"/>
<evidence type="ECO:0000313" key="2">
    <source>
        <dbReference type="Proteomes" id="UP000249464"/>
    </source>
</evidence>
<dbReference type="EMBL" id="FQNC01000083">
    <property type="protein sequence ID" value="SGZ20204.1"/>
    <property type="molecule type" value="Genomic_DNA"/>
</dbReference>
<reference evidence="1 2" key="1">
    <citation type="submission" date="2016-11" db="EMBL/GenBank/DDBJ databases">
        <authorList>
            <person name="Jaros S."/>
            <person name="Januszkiewicz K."/>
            <person name="Wedrychowicz H."/>
        </authorList>
    </citation>
    <scope>NUCLEOTIDE SEQUENCE [LARGE SCALE GENOMIC DNA]</scope>
</reference>
<gene>
    <name evidence="1" type="primary">BQ5605_C021g09252</name>
    <name evidence="1" type="ORF">BQ5605_C021G09252</name>
</gene>
<evidence type="ECO:0000313" key="1">
    <source>
        <dbReference type="EMBL" id="SGZ20204.1"/>
    </source>
</evidence>
<sequence>MVQAEWSCCRRKPTPEVWTALVRAYETNTVPFVGTKTLRAYWNLRYEPGTSVTSFMTELGIGTEELQGFYAQILHVLGEERGKALLSMVLHVDNFAIKTVFMEQLPEKYTFAFCEEKDVDLFLEKVRTAYDEDVIMDGRLGELCNRQQLAFWKQQLGIGTKELQEFYAQIVDPVCSF</sequence>
<accession>A0A2X0N606</accession>
<dbReference type="Proteomes" id="UP000249464">
    <property type="component" value="Unassembled WGS sequence"/>
</dbReference>
<keyword evidence="2" id="KW-1185">Reference proteome</keyword>
<proteinExistence type="predicted"/>
<organism evidence="1 2">
    <name type="scientific">Microbotryum silenes-dioicae</name>
    <dbReference type="NCBI Taxonomy" id="796604"/>
    <lineage>
        <taxon>Eukaryota</taxon>
        <taxon>Fungi</taxon>
        <taxon>Dikarya</taxon>
        <taxon>Basidiomycota</taxon>
        <taxon>Pucciniomycotina</taxon>
        <taxon>Microbotryomycetes</taxon>
        <taxon>Microbotryales</taxon>
        <taxon>Microbotryaceae</taxon>
        <taxon>Microbotryum</taxon>
    </lineage>
</organism>